<evidence type="ECO:0000256" key="1">
    <source>
        <dbReference type="SAM" id="MobiDB-lite"/>
    </source>
</evidence>
<comment type="caution">
    <text evidence="3">The sequence shown here is derived from an EMBL/GenBank/DDBJ whole genome shotgun (WGS) entry which is preliminary data.</text>
</comment>
<accession>A0AAW8F343</accession>
<feature type="transmembrane region" description="Helical" evidence="2">
    <location>
        <begin position="13"/>
        <end position="33"/>
    </location>
</feature>
<reference evidence="3" key="1">
    <citation type="submission" date="2023-07" db="EMBL/GenBank/DDBJ databases">
        <title>Comparative genomics of wheat-associated soil bacteria to identify genetic determinants of phenazine resistance.</title>
        <authorList>
            <person name="Mouncey N."/>
        </authorList>
    </citation>
    <scope>NUCLEOTIDE SEQUENCE</scope>
    <source>
        <strain evidence="3">V4I22</strain>
    </source>
</reference>
<organism evidence="3 4">
    <name type="scientific">Streptomyces canus</name>
    <dbReference type="NCBI Taxonomy" id="58343"/>
    <lineage>
        <taxon>Bacteria</taxon>
        <taxon>Bacillati</taxon>
        <taxon>Actinomycetota</taxon>
        <taxon>Actinomycetes</taxon>
        <taxon>Kitasatosporales</taxon>
        <taxon>Streptomycetaceae</taxon>
        <taxon>Streptomyces</taxon>
        <taxon>Streptomyces aurantiacus group</taxon>
    </lineage>
</organism>
<feature type="transmembrane region" description="Helical" evidence="2">
    <location>
        <begin position="45"/>
        <end position="67"/>
    </location>
</feature>
<keyword evidence="2" id="KW-0812">Transmembrane</keyword>
<feature type="region of interest" description="Disordered" evidence="1">
    <location>
        <begin position="207"/>
        <end position="226"/>
    </location>
</feature>
<keyword evidence="2" id="KW-1133">Transmembrane helix</keyword>
<keyword evidence="2" id="KW-0472">Membrane</keyword>
<protein>
    <submittedName>
        <fullName evidence="3">Uncharacterized protein</fullName>
    </submittedName>
</protein>
<evidence type="ECO:0000256" key="2">
    <source>
        <dbReference type="SAM" id="Phobius"/>
    </source>
</evidence>
<feature type="transmembrane region" description="Helical" evidence="2">
    <location>
        <begin position="73"/>
        <end position="94"/>
    </location>
</feature>
<proteinExistence type="predicted"/>
<gene>
    <name evidence="3" type="ORF">QFZ22_000456</name>
</gene>
<name>A0AAW8F343_9ACTN</name>
<evidence type="ECO:0000313" key="4">
    <source>
        <dbReference type="Proteomes" id="UP001234216"/>
    </source>
</evidence>
<evidence type="ECO:0000313" key="3">
    <source>
        <dbReference type="EMBL" id="MDQ0904471.1"/>
    </source>
</evidence>
<dbReference type="AlphaFoldDB" id="A0AAW8F343"/>
<dbReference type="Proteomes" id="UP001234216">
    <property type="component" value="Unassembled WGS sequence"/>
</dbReference>
<dbReference type="EMBL" id="JAUSZV010000003">
    <property type="protein sequence ID" value="MDQ0904471.1"/>
    <property type="molecule type" value="Genomic_DNA"/>
</dbReference>
<sequence length="226" mass="23620">MIPYGLQRLLTDLLMVAGLLGPPAGIAVAMLRHRLYDIEVVLGRAIVFTLLSGLVLGVYLAVVAGVGTLAPGSLGGTAAIAVAALLAAAGRGAVQSTVDRLLFGHRHDPYAVMARVGRHLAPATEPVEAMHLLVDELRRALRLPYAAFTGPAVTATSGTPVPGAGWRIVPCLALGRRVGLDELVGAVEQSDEVALAHTAALALRSFCPHPRPRRPGPVRSYQTRST</sequence>